<organism evidence="2 3">
    <name type="scientific">Azospirillum doebereinerae</name>
    <dbReference type="NCBI Taxonomy" id="92933"/>
    <lineage>
        <taxon>Bacteria</taxon>
        <taxon>Pseudomonadati</taxon>
        <taxon>Pseudomonadota</taxon>
        <taxon>Alphaproteobacteria</taxon>
        <taxon>Rhodospirillales</taxon>
        <taxon>Azospirillaceae</taxon>
        <taxon>Azospirillum</taxon>
    </lineage>
</organism>
<dbReference type="EMBL" id="RZIJ01000002">
    <property type="protein sequence ID" value="RUQ74960.1"/>
    <property type="molecule type" value="Genomic_DNA"/>
</dbReference>
<dbReference type="Pfam" id="PF00561">
    <property type="entry name" value="Abhydrolase_1"/>
    <property type="match status" value="1"/>
</dbReference>
<evidence type="ECO:0000313" key="2">
    <source>
        <dbReference type="EMBL" id="RUQ74960.1"/>
    </source>
</evidence>
<name>A0A433JDH2_9PROT</name>
<dbReference type="Proteomes" id="UP000280346">
    <property type="component" value="Unassembled WGS sequence"/>
</dbReference>
<protein>
    <submittedName>
        <fullName evidence="2">Alpha/beta hydrolase</fullName>
    </submittedName>
</protein>
<dbReference type="InterPro" id="IPR000073">
    <property type="entry name" value="AB_hydrolase_1"/>
</dbReference>
<dbReference type="PRINTS" id="PR00412">
    <property type="entry name" value="EPOXHYDRLASE"/>
</dbReference>
<proteinExistence type="predicted"/>
<dbReference type="InterPro" id="IPR029058">
    <property type="entry name" value="AB_hydrolase_fold"/>
</dbReference>
<dbReference type="SUPFAM" id="SSF53474">
    <property type="entry name" value="alpha/beta-Hydrolases"/>
    <property type="match status" value="1"/>
</dbReference>
<dbReference type="InterPro" id="IPR050266">
    <property type="entry name" value="AB_hydrolase_sf"/>
</dbReference>
<evidence type="ECO:0000259" key="1">
    <source>
        <dbReference type="Pfam" id="PF00561"/>
    </source>
</evidence>
<accession>A0A433JDH2</accession>
<dbReference type="PRINTS" id="PR00111">
    <property type="entry name" value="ABHYDROLASE"/>
</dbReference>
<feature type="domain" description="AB hydrolase-1" evidence="1">
    <location>
        <begin position="76"/>
        <end position="316"/>
    </location>
</feature>
<sequence length="337" mass="35846">MTLEQRYPSAAGHRAAPRSTAVRVGLALGVTAAALAGLAAANVLAAREAERRNPPKGRFLTVDGVRLHYLEEGEGPPVVLIHGNVSTSDDFLISGVFERLSRTHRVIAIDRPGFGHSERPRGPSWTPGEQAALLRHAIGRLGLERPVVVGHSFGATVAMALALDHPDALGGIVLLAGYYFPTKRIDVVLAAPPAIPVLGDVLRYTLSPPFGAASLPLLVKTMFAPREVPDDFMEQFPASLAVRPGQILASSQDGVTMVPSADAMQHRYGALALPVAIFTGTEDRVVGAEGQSSRLHEVVRQSTLHRLPGVGHMVHHADPDLVVQEVERVSALAKARV</sequence>
<gene>
    <name evidence="2" type="ORF">EJ913_03580</name>
</gene>
<comment type="caution">
    <text evidence="2">The sequence shown here is derived from an EMBL/GenBank/DDBJ whole genome shotgun (WGS) entry which is preliminary data.</text>
</comment>
<evidence type="ECO:0000313" key="3">
    <source>
        <dbReference type="Proteomes" id="UP000280346"/>
    </source>
</evidence>
<keyword evidence="2" id="KW-0378">Hydrolase</keyword>
<dbReference type="InterPro" id="IPR000639">
    <property type="entry name" value="Epox_hydrolase-like"/>
</dbReference>
<keyword evidence="3" id="KW-1185">Reference proteome</keyword>
<reference evidence="2 3" key="1">
    <citation type="submission" date="2018-12" db="EMBL/GenBank/DDBJ databases">
        <authorList>
            <person name="Yang Y."/>
        </authorList>
    </citation>
    <scope>NUCLEOTIDE SEQUENCE [LARGE SCALE GENOMIC DNA]</scope>
    <source>
        <strain evidence="2 3">GSF71</strain>
    </source>
</reference>
<dbReference type="RefSeq" id="WP_126994872.1">
    <property type="nucleotide sequence ID" value="NZ_JBNPXW010000002.1"/>
</dbReference>
<dbReference type="GO" id="GO:0016787">
    <property type="term" value="F:hydrolase activity"/>
    <property type="evidence" value="ECO:0007669"/>
    <property type="project" value="UniProtKB-KW"/>
</dbReference>
<dbReference type="AlphaFoldDB" id="A0A433JDH2"/>
<dbReference type="OrthoDB" id="9815441at2"/>
<dbReference type="PANTHER" id="PTHR43798">
    <property type="entry name" value="MONOACYLGLYCEROL LIPASE"/>
    <property type="match status" value="1"/>
</dbReference>
<dbReference type="Gene3D" id="3.40.50.1820">
    <property type="entry name" value="alpha/beta hydrolase"/>
    <property type="match status" value="1"/>
</dbReference>